<dbReference type="PROSITE" id="PS51257">
    <property type="entry name" value="PROKAR_LIPOPROTEIN"/>
    <property type="match status" value="1"/>
</dbReference>
<gene>
    <name evidence="1" type="ORF">KL86APRO_11917</name>
</gene>
<organism evidence="1">
    <name type="scientific">uncultured Alphaproteobacteria bacterium</name>
    <dbReference type="NCBI Taxonomy" id="91750"/>
    <lineage>
        <taxon>Bacteria</taxon>
        <taxon>Pseudomonadati</taxon>
        <taxon>Pseudomonadota</taxon>
        <taxon>Alphaproteobacteria</taxon>
        <taxon>environmental samples</taxon>
    </lineage>
</organism>
<accession>A0A212JZT9</accession>
<dbReference type="AlphaFoldDB" id="A0A212JZT9"/>
<protein>
    <recommendedName>
        <fullName evidence="2">Lipoprotein</fullName>
    </recommendedName>
</protein>
<sequence>MEGKNMKLSAITVMTALSALMLSGCGDSTVKNFNDLHPGISLESASKFLDKYANGNNCERNTTKSKRLHSLTCESILNLDIKVVSSPNIFDFSTTIYSDEKNSAVIRVDKSANLTNKADMDRAFDEVFSNAQRKYGTDGWSKKTTEPRSIELPGRTATIWLKSISMTKTIKDNIKKSVSKAIVYTFKETTAFLVMDVEESF</sequence>
<name>A0A212JZT9_9PROT</name>
<proteinExistence type="predicted"/>
<evidence type="ECO:0000313" key="1">
    <source>
        <dbReference type="EMBL" id="SBW04933.1"/>
    </source>
</evidence>
<evidence type="ECO:0008006" key="2">
    <source>
        <dbReference type="Google" id="ProtNLM"/>
    </source>
</evidence>
<dbReference type="EMBL" id="FLUO01000001">
    <property type="protein sequence ID" value="SBW04933.1"/>
    <property type="molecule type" value="Genomic_DNA"/>
</dbReference>
<reference evidence="1" key="1">
    <citation type="submission" date="2016-04" db="EMBL/GenBank/DDBJ databases">
        <authorList>
            <person name="Evans L.H."/>
            <person name="Alamgir A."/>
            <person name="Owens N."/>
            <person name="Weber N.D."/>
            <person name="Virtaneva K."/>
            <person name="Barbian K."/>
            <person name="Babar A."/>
            <person name="Rosenke K."/>
        </authorList>
    </citation>
    <scope>NUCLEOTIDE SEQUENCE</scope>
    <source>
        <strain evidence="1">86</strain>
    </source>
</reference>